<evidence type="ECO:0000259" key="1">
    <source>
        <dbReference type="PROSITE" id="PS51269"/>
    </source>
</evidence>
<reference evidence="3" key="1">
    <citation type="journal article" date="2023" name="Commun. Biol.">
        <title>Genome analysis of Parmales, the sister group of diatoms, reveals the evolutionary specialization of diatoms from phago-mixotrophs to photoautotrophs.</title>
        <authorList>
            <person name="Ban H."/>
            <person name="Sato S."/>
            <person name="Yoshikawa S."/>
            <person name="Yamada K."/>
            <person name="Nakamura Y."/>
            <person name="Ichinomiya M."/>
            <person name="Sato N."/>
            <person name="Blanc-Mathieu R."/>
            <person name="Endo H."/>
            <person name="Kuwata A."/>
            <person name="Ogata H."/>
        </authorList>
    </citation>
    <scope>NUCLEOTIDE SEQUENCE [LARGE SCALE GENOMIC DNA]</scope>
    <source>
        <strain evidence="3">NIES 3701</strain>
    </source>
</reference>
<dbReference type="Pfam" id="PF21672">
    <property type="entry name" value="COMM_HN"/>
    <property type="match status" value="1"/>
</dbReference>
<dbReference type="Proteomes" id="UP001165085">
    <property type="component" value="Unassembled WGS sequence"/>
</dbReference>
<sequence>MRFAIFSSSFAPDWLIVSISHLTTLSSLRLKMLTKSICSHLLTTTPTDPGELTTPSFNSDLSPSEVKGCVAALTFIVLSITRVHSSTYHKEDERPLDGTVVTNELHQLGLTRESAEGFSNIYDDFKAELVAWNVNTMSKGPSRLSSTNWRLVYGLSSGGYTKTTGSSSFEPTPSPAPTNTLDVQMSLQKTDNSRVNFTMSLSKFDELKMELENVQQIIAKEEARVNK</sequence>
<feature type="domain" description="COMM" evidence="1">
    <location>
        <begin position="143"/>
        <end position="222"/>
    </location>
</feature>
<evidence type="ECO:0000313" key="3">
    <source>
        <dbReference type="Proteomes" id="UP001165085"/>
    </source>
</evidence>
<comment type="caution">
    <text evidence="2">The sequence shown here is derived from an EMBL/GenBank/DDBJ whole genome shotgun (WGS) entry which is preliminary data.</text>
</comment>
<name>A0A9W7BBT0_9STRA</name>
<dbReference type="AlphaFoldDB" id="A0A9W7BBT0"/>
<dbReference type="EMBL" id="BRXY01000297">
    <property type="protein sequence ID" value="GMH84802.1"/>
    <property type="molecule type" value="Genomic_DNA"/>
</dbReference>
<dbReference type="PROSITE" id="PS51269">
    <property type="entry name" value="COMM"/>
    <property type="match status" value="1"/>
</dbReference>
<accession>A0A9W7BBT0</accession>
<dbReference type="InterPro" id="IPR047155">
    <property type="entry name" value="COMMD4/6/7/8"/>
</dbReference>
<evidence type="ECO:0000313" key="2">
    <source>
        <dbReference type="EMBL" id="GMH84802.1"/>
    </source>
</evidence>
<dbReference type="PANTHER" id="PTHR16231:SF4">
    <property type="entry name" value="COMM DOMAIN-CONTAINING PROTEIN 4"/>
    <property type="match status" value="1"/>
</dbReference>
<proteinExistence type="predicted"/>
<dbReference type="PANTHER" id="PTHR16231">
    <property type="entry name" value="COMM DOMAIN-CONTAINING PROTEIN 4-8 FAMILY MEMBER"/>
    <property type="match status" value="1"/>
</dbReference>
<organism evidence="2 3">
    <name type="scientific">Triparma strigata</name>
    <dbReference type="NCBI Taxonomy" id="1606541"/>
    <lineage>
        <taxon>Eukaryota</taxon>
        <taxon>Sar</taxon>
        <taxon>Stramenopiles</taxon>
        <taxon>Ochrophyta</taxon>
        <taxon>Bolidophyceae</taxon>
        <taxon>Parmales</taxon>
        <taxon>Triparmaceae</taxon>
        <taxon>Triparma</taxon>
    </lineage>
</organism>
<dbReference type="InterPro" id="IPR017920">
    <property type="entry name" value="COMM"/>
</dbReference>
<dbReference type="OrthoDB" id="191275at2759"/>
<gene>
    <name evidence="2" type="ORF">TrST_g233</name>
</gene>
<protein>
    <recommendedName>
        <fullName evidence="1">COMM domain-containing protein</fullName>
    </recommendedName>
</protein>
<keyword evidence="3" id="KW-1185">Reference proteome</keyword>